<reference evidence="1" key="1">
    <citation type="submission" date="2022-06" db="EMBL/GenBank/DDBJ databases">
        <title>Natrinema sp. a new haloarchaeum isolate from saline soil.</title>
        <authorList>
            <person name="Strakova D."/>
            <person name="Galisteo C."/>
            <person name="Sanchez-Porro C."/>
            <person name="Ventosa A."/>
        </authorList>
    </citation>
    <scope>NUCLEOTIDE SEQUENCE</scope>
    <source>
        <strain evidence="1">S1CR25-10</strain>
    </source>
</reference>
<comment type="caution">
    <text evidence="1">The sequence shown here is derived from an EMBL/GenBank/DDBJ whole genome shotgun (WGS) entry which is preliminary data.</text>
</comment>
<keyword evidence="2" id="KW-1185">Reference proteome</keyword>
<evidence type="ECO:0000313" key="1">
    <source>
        <dbReference type="EMBL" id="MDF9745072.1"/>
    </source>
</evidence>
<organism evidence="1 2">
    <name type="scientific">Natrinema salsiterrestre</name>
    <dbReference type="NCBI Taxonomy" id="2950540"/>
    <lineage>
        <taxon>Archaea</taxon>
        <taxon>Methanobacteriati</taxon>
        <taxon>Methanobacteriota</taxon>
        <taxon>Stenosarchaea group</taxon>
        <taxon>Halobacteria</taxon>
        <taxon>Halobacteriales</taxon>
        <taxon>Natrialbaceae</taxon>
        <taxon>Natrinema</taxon>
    </lineage>
</organism>
<dbReference type="PANTHER" id="PTHR37507:SF2">
    <property type="entry name" value="SPORULATION PROTEIN YDCC"/>
    <property type="match status" value="1"/>
</dbReference>
<dbReference type="InterPro" id="IPR029046">
    <property type="entry name" value="LolA/LolB/LppX"/>
</dbReference>
<proteinExistence type="predicted"/>
<dbReference type="EMBL" id="JAMQOT010000002">
    <property type="protein sequence ID" value="MDF9745072.1"/>
    <property type="molecule type" value="Genomic_DNA"/>
</dbReference>
<dbReference type="PROSITE" id="PS51257">
    <property type="entry name" value="PROKAR_LIPOPROTEIN"/>
    <property type="match status" value="1"/>
</dbReference>
<accession>A0A9Q4L024</accession>
<dbReference type="PANTHER" id="PTHR37507">
    <property type="entry name" value="SPORULATION PROTEIN YDCC"/>
    <property type="match status" value="1"/>
</dbReference>
<sequence>MTSRGSAAVLTALVVCVLLSGCAVFEPSVTDPDPDRSTPDPEAVFEGAFVHAEDLEDVQGERTTEVTNGSETITEVDRVLERPYVDYRSEVLESSEPDRVGDIYGSNASGSWWYDAASGTASYYEAEERFDSDDVRSARADEAERQLELYDLEYRGTERIADREAHVLAVEAKNETVERGVSAIVGDTEYVYAIETSDPSDDLEAVEQTLWVDTEYEYPLKERVVFEEPDGERIVMTERFESVRFNTGVDDERFAFDPPANATIENSTPND</sequence>
<name>A0A9Q4L024_9EURY</name>
<dbReference type="RefSeq" id="WP_277520552.1">
    <property type="nucleotide sequence ID" value="NZ_JAMQOT010000002.1"/>
</dbReference>
<evidence type="ECO:0000313" key="2">
    <source>
        <dbReference type="Proteomes" id="UP001154061"/>
    </source>
</evidence>
<dbReference type="Gene3D" id="2.50.20.10">
    <property type="entry name" value="Lipoprotein localisation LolA/LolB/LppX"/>
    <property type="match status" value="1"/>
</dbReference>
<protein>
    <submittedName>
        <fullName evidence="1">DUF2092 domain-containing protein</fullName>
    </submittedName>
</protein>
<gene>
    <name evidence="1" type="ORF">NDI89_05680</name>
</gene>
<dbReference type="InterPro" id="IPR052944">
    <property type="entry name" value="Sporulation_related"/>
</dbReference>
<dbReference type="SUPFAM" id="SSF89392">
    <property type="entry name" value="Prokaryotic lipoproteins and lipoprotein localization factors"/>
    <property type="match status" value="1"/>
</dbReference>
<dbReference type="Proteomes" id="UP001154061">
    <property type="component" value="Unassembled WGS sequence"/>
</dbReference>
<dbReference type="AlphaFoldDB" id="A0A9Q4L024"/>